<gene>
    <name evidence="3" type="ORF">PHLCEN_2v5505</name>
</gene>
<sequence>MARATGSRSQKQLSQSQNARNAMQPSQSQRGTRRGHVQEEEEEEEEEDDEEGEQNGVDEGEGDGDGRGDDIDRKASDLVRLALFHEQRRIPLRRDEISKKVMGSKSRKFGEVFARAQEILRKTFGMELVELQTRVEEKDDEQKKDLEKLGIKKKTASTHTKTFILRSVLHPSLIEIAASPDDDILRVEQADHTEDDDDDEGSPRCTGALLAWQNSDQLGSVGVLYVILALILVNGKTMSDSM</sequence>
<dbReference type="InterPro" id="IPR002190">
    <property type="entry name" value="MHD_dom"/>
</dbReference>
<dbReference type="PANTHER" id="PTHR11736:SF14">
    <property type="entry name" value="NSE3 HOMOLOG, SMC5-SMC6 COMPLEX COMPONENT"/>
    <property type="match status" value="1"/>
</dbReference>
<feature type="compositionally biased region" description="Acidic residues" evidence="1">
    <location>
        <begin position="39"/>
        <end position="63"/>
    </location>
</feature>
<dbReference type="InterPro" id="IPR041898">
    <property type="entry name" value="MAGE_WH1"/>
</dbReference>
<accession>A0A2R6P2A2</accession>
<comment type="caution">
    <text evidence="3">The sequence shown here is derived from an EMBL/GenBank/DDBJ whole genome shotgun (WGS) entry which is preliminary data.</text>
</comment>
<dbReference type="Proteomes" id="UP000186601">
    <property type="component" value="Unassembled WGS sequence"/>
</dbReference>
<reference evidence="3 4" key="1">
    <citation type="submission" date="2018-02" db="EMBL/GenBank/DDBJ databases">
        <title>Genome sequence of the basidiomycete white-rot fungus Phlebia centrifuga.</title>
        <authorList>
            <person name="Granchi Z."/>
            <person name="Peng M."/>
            <person name="de Vries R.P."/>
            <person name="Hilden K."/>
            <person name="Makela M.R."/>
            <person name="Grigoriev I."/>
            <person name="Riley R."/>
        </authorList>
    </citation>
    <scope>NUCLEOTIDE SEQUENCE [LARGE SCALE GENOMIC DNA]</scope>
    <source>
        <strain evidence="3 4">FBCC195</strain>
    </source>
</reference>
<evidence type="ECO:0000313" key="3">
    <source>
        <dbReference type="EMBL" id="PSR84217.1"/>
    </source>
</evidence>
<name>A0A2R6P2A2_9APHY</name>
<protein>
    <recommendedName>
        <fullName evidence="2">MAGE domain-containing protein</fullName>
    </recommendedName>
</protein>
<feature type="compositionally biased region" description="Polar residues" evidence="1">
    <location>
        <begin position="1"/>
        <end position="30"/>
    </location>
</feature>
<dbReference type="InterPro" id="IPR037445">
    <property type="entry name" value="MAGE"/>
</dbReference>
<feature type="domain" description="MAGE" evidence="2">
    <location>
        <begin position="71"/>
        <end position="131"/>
    </location>
</feature>
<dbReference type="EMBL" id="MLYV02000540">
    <property type="protein sequence ID" value="PSR84217.1"/>
    <property type="molecule type" value="Genomic_DNA"/>
</dbReference>
<proteinExistence type="predicted"/>
<evidence type="ECO:0000256" key="1">
    <source>
        <dbReference type="SAM" id="MobiDB-lite"/>
    </source>
</evidence>
<dbReference type="Pfam" id="PF01454">
    <property type="entry name" value="MAGE"/>
    <property type="match status" value="1"/>
</dbReference>
<feature type="region of interest" description="Disordered" evidence="1">
    <location>
        <begin position="1"/>
        <end position="72"/>
    </location>
</feature>
<dbReference type="GO" id="GO:0005634">
    <property type="term" value="C:nucleus"/>
    <property type="evidence" value="ECO:0007669"/>
    <property type="project" value="TreeGrafter"/>
</dbReference>
<dbReference type="SMART" id="SM01373">
    <property type="entry name" value="MAGE"/>
    <property type="match status" value="1"/>
</dbReference>
<dbReference type="STRING" id="98765.A0A2R6P2A2"/>
<dbReference type="PANTHER" id="PTHR11736">
    <property type="entry name" value="MELANOMA-ASSOCIATED ANTIGEN MAGE ANTIGEN"/>
    <property type="match status" value="1"/>
</dbReference>
<keyword evidence="4" id="KW-1185">Reference proteome</keyword>
<dbReference type="AlphaFoldDB" id="A0A2R6P2A2"/>
<evidence type="ECO:0000259" key="2">
    <source>
        <dbReference type="PROSITE" id="PS50838"/>
    </source>
</evidence>
<evidence type="ECO:0000313" key="4">
    <source>
        <dbReference type="Proteomes" id="UP000186601"/>
    </source>
</evidence>
<organism evidence="3 4">
    <name type="scientific">Hermanssonia centrifuga</name>
    <dbReference type="NCBI Taxonomy" id="98765"/>
    <lineage>
        <taxon>Eukaryota</taxon>
        <taxon>Fungi</taxon>
        <taxon>Dikarya</taxon>
        <taxon>Basidiomycota</taxon>
        <taxon>Agaricomycotina</taxon>
        <taxon>Agaricomycetes</taxon>
        <taxon>Polyporales</taxon>
        <taxon>Meruliaceae</taxon>
        <taxon>Hermanssonia</taxon>
    </lineage>
</organism>
<dbReference type="GO" id="GO:0006281">
    <property type="term" value="P:DNA repair"/>
    <property type="evidence" value="ECO:0007669"/>
    <property type="project" value="TreeGrafter"/>
</dbReference>
<dbReference type="OrthoDB" id="205198at2759"/>
<dbReference type="Gene3D" id="1.10.10.1200">
    <property type="entry name" value="MAGE homology domain, winged helix WH1 motif"/>
    <property type="match status" value="1"/>
</dbReference>
<dbReference type="PROSITE" id="PS50838">
    <property type="entry name" value="MAGE"/>
    <property type="match status" value="1"/>
</dbReference>